<keyword evidence="3" id="KW-0597">Phosphoprotein</keyword>
<feature type="transmembrane region" description="Helical" evidence="9">
    <location>
        <begin position="145"/>
        <end position="166"/>
    </location>
</feature>
<dbReference type="InterPro" id="IPR036890">
    <property type="entry name" value="HATPase_C_sf"/>
</dbReference>
<dbReference type="Gene3D" id="3.30.565.10">
    <property type="entry name" value="Histidine kinase-like ATPase, C-terminal domain"/>
    <property type="match status" value="1"/>
</dbReference>
<evidence type="ECO:0000313" key="12">
    <source>
        <dbReference type="Proteomes" id="UP000292346"/>
    </source>
</evidence>
<dbReference type="EMBL" id="SJJZ01000004">
    <property type="protein sequence ID" value="TCC04362.1"/>
    <property type="molecule type" value="Genomic_DNA"/>
</dbReference>
<keyword evidence="5" id="KW-0547">Nucleotide-binding</keyword>
<comment type="caution">
    <text evidence="11">The sequence shown here is derived from an EMBL/GenBank/DDBJ whole genome shotgun (WGS) entry which is preliminary data.</text>
</comment>
<evidence type="ECO:0000256" key="5">
    <source>
        <dbReference type="ARBA" id="ARBA00022741"/>
    </source>
</evidence>
<feature type="transmembrane region" description="Helical" evidence="9">
    <location>
        <begin position="121"/>
        <end position="139"/>
    </location>
</feature>
<evidence type="ECO:0000256" key="3">
    <source>
        <dbReference type="ARBA" id="ARBA00022553"/>
    </source>
</evidence>
<keyword evidence="9" id="KW-0472">Membrane</keyword>
<keyword evidence="9" id="KW-1133">Transmembrane helix</keyword>
<dbReference type="InterPro" id="IPR011712">
    <property type="entry name" value="Sig_transdc_His_kin_sub3_dim/P"/>
</dbReference>
<dbReference type="Pfam" id="PF07730">
    <property type="entry name" value="HisKA_3"/>
    <property type="match status" value="1"/>
</dbReference>
<dbReference type="InterPro" id="IPR003594">
    <property type="entry name" value="HATPase_dom"/>
</dbReference>
<dbReference type="PANTHER" id="PTHR24421:SF10">
    <property type="entry name" value="NITRATE_NITRITE SENSOR PROTEIN NARQ"/>
    <property type="match status" value="1"/>
</dbReference>
<comment type="catalytic activity">
    <reaction evidence="1">
        <text>ATP + protein L-histidine = ADP + protein N-phospho-L-histidine.</text>
        <dbReference type="EC" id="2.7.13.3"/>
    </reaction>
</comment>
<feature type="domain" description="Histidine kinase/HSP90-like ATPase" evidence="10">
    <location>
        <begin position="286"/>
        <end position="377"/>
    </location>
</feature>
<dbReference type="GO" id="GO:0046983">
    <property type="term" value="F:protein dimerization activity"/>
    <property type="evidence" value="ECO:0007669"/>
    <property type="project" value="InterPro"/>
</dbReference>
<dbReference type="SMART" id="SM00387">
    <property type="entry name" value="HATPase_c"/>
    <property type="match status" value="1"/>
</dbReference>
<dbReference type="AlphaFoldDB" id="A0A4R0H758"/>
<dbReference type="RefSeq" id="WP_131345627.1">
    <property type="nucleotide sequence ID" value="NZ_SJJZ01000004.1"/>
</dbReference>
<keyword evidence="12" id="KW-1185">Reference proteome</keyword>
<dbReference type="GO" id="GO:0005524">
    <property type="term" value="F:ATP binding"/>
    <property type="evidence" value="ECO:0007669"/>
    <property type="project" value="UniProtKB-KW"/>
</dbReference>
<evidence type="ECO:0000256" key="9">
    <source>
        <dbReference type="SAM" id="Phobius"/>
    </source>
</evidence>
<dbReference type="InterPro" id="IPR050482">
    <property type="entry name" value="Sensor_HK_TwoCompSys"/>
</dbReference>
<gene>
    <name evidence="11" type="ORF">E0H45_35485</name>
</gene>
<protein>
    <recommendedName>
        <fullName evidence="2">histidine kinase</fullName>
        <ecNumber evidence="2">2.7.13.3</ecNumber>
    </recommendedName>
</protein>
<accession>A0A4R0H758</accession>
<dbReference type="CDD" id="cd16917">
    <property type="entry name" value="HATPase_UhpB-NarQ-NarX-like"/>
    <property type="match status" value="1"/>
</dbReference>
<sequence length="380" mass="40453">MLRNAVRSLLAEPRAPDAPGRVWRDWVLVAGLLTAAVLEGVLREDVVWRPAALVVAAVTVCALLWRRTHPLGVVAAVFGVLIVVNVVALISGDATFGLYMMICVVLLPYSLVRWGSGREILIGLAFILVALVLGLASDFPGYGEAAAGSMFLLFPATVGLAVRYLWTARNRELGQVRLRERELLARELHDTVAHHVSAIVIRAQAGRAVAATRPEAAVDALAIIEAEGTRTLAEMRSMVGVLRDDGTAALAPQPGVADLERLARSVGDRPRVEVEVSGDLDDLGPAVGAAIYRIAQESITNAVRHARQATRIDVRLTSYDDSVRLTVRDNGEATSRNPGGYGLVGMTERATLLGGTFAAGPGSDRGWSVDVVLPRTAGGR</sequence>
<evidence type="ECO:0000259" key="10">
    <source>
        <dbReference type="SMART" id="SM00387"/>
    </source>
</evidence>
<dbReference type="Gene3D" id="1.20.5.1930">
    <property type="match status" value="1"/>
</dbReference>
<organism evidence="11 12">
    <name type="scientific">Kribbella soli</name>
    <dbReference type="NCBI Taxonomy" id="1124743"/>
    <lineage>
        <taxon>Bacteria</taxon>
        <taxon>Bacillati</taxon>
        <taxon>Actinomycetota</taxon>
        <taxon>Actinomycetes</taxon>
        <taxon>Propionibacteriales</taxon>
        <taxon>Kribbellaceae</taxon>
        <taxon>Kribbella</taxon>
    </lineage>
</organism>
<feature type="transmembrane region" description="Helical" evidence="9">
    <location>
        <begin position="21"/>
        <end position="41"/>
    </location>
</feature>
<evidence type="ECO:0000256" key="7">
    <source>
        <dbReference type="ARBA" id="ARBA00022840"/>
    </source>
</evidence>
<keyword evidence="6 11" id="KW-0418">Kinase</keyword>
<evidence type="ECO:0000256" key="1">
    <source>
        <dbReference type="ARBA" id="ARBA00000085"/>
    </source>
</evidence>
<keyword evidence="9" id="KW-0812">Transmembrane</keyword>
<evidence type="ECO:0000256" key="2">
    <source>
        <dbReference type="ARBA" id="ARBA00012438"/>
    </source>
</evidence>
<reference evidence="11 12" key="1">
    <citation type="submission" date="2019-02" db="EMBL/GenBank/DDBJ databases">
        <title>Kribbella capetownensis sp. nov. and Kribbella speibonae sp. nov., isolated from soil.</title>
        <authorList>
            <person name="Curtis S.M."/>
            <person name="Norton I."/>
            <person name="Everest G.J."/>
            <person name="Meyers P.R."/>
        </authorList>
    </citation>
    <scope>NUCLEOTIDE SEQUENCE [LARGE SCALE GENOMIC DNA]</scope>
    <source>
        <strain evidence="11 12">KCTC 29219</strain>
    </source>
</reference>
<dbReference type="EC" id="2.7.13.3" evidence="2"/>
<name>A0A4R0H758_9ACTN</name>
<dbReference type="GO" id="GO:0000155">
    <property type="term" value="F:phosphorelay sensor kinase activity"/>
    <property type="evidence" value="ECO:0007669"/>
    <property type="project" value="InterPro"/>
</dbReference>
<dbReference type="PANTHER" id="PTHR24421">
    <property type="entry name" value="NITRATE/NITRITE SENSOR PROTEIN NARX-RELATED"/>
    <property type="match status" value="1"/>
</dbReference>
<dbReference type="OrthoDB" id="227596at2"/>
<keyword evidence="8" id="KW-0902">Two-component regulatory system</keyword>
<keyword evidence="7" id="KW-0067">ATP-binding</keyword>
<feature type="transmembrane region" description="Helical" evidence="9">
    <location>
        <begin position="72"/>
        <end position="90"/>
    </location>
</feature>
<feature type="transmembrane region" description="Helical" evidence="9">
    <location>
        <begin position="47"/>
        <end position="65"/>
    </location>
</feature>
<dbReference type="Pfam" id="PF02518">
    <property type="entry name" value="HATPase_c"/>
    <property type="match status" value="1"/>
</dbReference>
<evidence type="ECO:0000256" key="8">
    <source>
        <dbReference type="ARBA" id="ARBA00023012"/>
    </source>
</evidence>
<evidence type="ECO:0000256" key="6">
    <source>
        <dbReference type="ARBA" id="ARBA00022777"/>
    </source>
</evidence>
<dbReference type="GO" id="GO:0016020">
    <property type="term" value="C:membrane"/>
    <property type="evidence" value="ECO:0007669"/>
    <property type="project" value="InterPro"/>
</dbReference>
<dbReference type="Proteomes" id="UP000292346">
    <property type="component" value="Unassembled WGS sequence"/>
</dbReference>
<dbReference type="SUPFAM" id="SSF55874">
    <property type="entry name" value="ATPase domain of HSP90 chaperone/DNA topoisomerase II/histidine kinase"/>
    <property type="match status" value="1"/>
</dbReference>
<proteinExistence type="predicted"/>
<feature type="transmembrane region" description="Helical" evidence="9">
    <location>
        <begin position="96"/>
        <end position="114"/>
    </location>
</feature>
<evidence type="ECO:0000313" key="11">
    <source>
        <dbReference type="EMBL" id="TCC04362.1"/>
    </source>
</evidence>
<keyword evidence="4" id="KW-0808">Transferase</keyword>
<evidence type="ECO:0000256" key="4">
    <source>
        <dbReference type="ARBA" id="ARBA00022679"/>
    </source>
</evidence>